<dbReference type="AlphaFoldDB" id="A0A9W9YNA1"/>
<reference evidence="12" key="1">
    <citation type="submission" date="2023-01" db="EMBL/GenBank/DDBJ databases">
        <title>Genome assembly of the deep-sea coral Lophelia pertusa.</title>
        <authorList>
            <person name="Herrera S."/>
            <person name="Cordes E."/>
        </authorList>
    </citation>
    <scope>NUCLEOTIDE SEQUENCE</scope>
    <source>
        <strain evidence="12">USNM1676648</strain>
        <tissue evidence="12">Polyp</tissue>
    </source>
</reference>
<evidence type="ECO:0000313" key="13">
    <source>
        <dbReference type="Proteomes" id="UP001163046"/>
    </source>
</evidence>
<dbReference type="EMBL" id="MU827329">
    <property type="protein sequence ID" value="KAJ7355012.1"/>
    <property type="molecule type" value="Genomic_DNA"/>
</dbReference>
<comment type="subcellular location">
    <subcellularLocation>
        <location evidence="1">Membrane</location>
        <topology evidence="1">Multi-pass membrane protein</topology>
    </subcellularLocation>
</comment>
<dbReference type="PANTHER" id="PTHR11690:SF248">
    <property type="entry name" value="PICKPOCKET 17, ISOFORM A"/>
    <property type="match status" value="1"/>
</dbReference>
<evidence type="ECO:0000256" key="8">
    <source>
        <dbReference type="ARBA" id="ARBA00023136"/>
    </source>
</evidence>
<comment type="similarity">
    <text evidence="11">Belongs to the amiloride-sensitive sodium channel (TC 1.A.6) family.</text>
</comment>
<evidence type="ECO:0000256" key="3">
    <source>
        <dbReference type="ARBA" id="ARBA00022461"/>
    </source>
</evidence>
<evidence type="ECO:0000256" key="9">
    <source>
        <dbReference type="ARBA" id="ARBA00023201"/>
    </source>
</evidence>
<evidence type="ECO:0000256" key="1">
    <source>
        <dbReference type="ARBA" id="ARBA00004141"/>
    </source>
</evidence>
<protein>
    <submittedName>
        <fullName evidence="12">Ligand-gated sodium channel</fullName>
    </submittedName>
</protein>
<keyword evidence="3 11" id="KW-0894">Sodium channel</keyword>
<accession>A0A9W9YNA1</accession>
<evidence type="ECO:0000256" key="6">
    <source>
        <dbReference type="ARBA" id="ARBA00023053"/>
    </source>
</evidence>
<dbReference type="Pfam" id="PF00858">
    <property type="entry name" value="ASC"/>
    <property type="match status" value="1"/>
</dbReference>
<keyword evidence="2 11" id="KW-0813">Transport</keyword>
<keyword evidence="9 11" id="KW-0739">Sodium transport</keyword>
<dbReference type="GO" id="GO:0015280">
    <property type="term" value="F:ligand-gated sodium channel activity"/>
    <property type="evidence" value="ECO:0007669"/>
    <property type="project" value="TreeGrafter"/>
</dbReference>
<dbReference type="Proteomes" id="UP001163046">
    <property type="component" value="Unassembled WGS sequence"/>
</dbReference>
<keyword evidence="10 11" id="KW-0407">Ion channel</keyword>
<organism evidence="12 13">
    <name type="scientific">Desmophyllum pertusum</name>
    <dbReference type="NCBI Taxonomy" id="174260"/>
    <lineage>
        <taxon>Eukaryota</taxon>
        <taxon>Metazoa</taxon>
        <taxon>Cnidaria</taxon>
        <taxon>Anthozoa</taxon>
        <taxon>Hexacorallia</taxon>
        <taxon>Scleractinia</taxon>
        <taxon>Caryophylliina</taxon>
        <taxon>Caryophylliidae</taxon>
        <taxon>Desmophyllum</taxon>
    </lineage>
</organism>
<keyword evidence="7 11" id="KW-0406">Ion transport</keyword>
<keyword evidence="5" id="KW-1133">Transmembrane helix</keyword>
<evidence type="ECO:0000256" key="5">
    <source>
        <dbReference type="ARBA" id="ARBA00022989"/>
    </source>
</evidence>
<dbReference type="PANTHER" id="PTHR11690">
    <property type="entry name" value="AMILORIDE-SENSITIVE SODIUM CHANNEL-RELATED"/>
    <property type="match status" value="1"/>
</dbReference>
<sequence length="208" mass="24087">MAVGVSEELIKDSEDPQSTKKLIKEFCSYTTTHGVGRLAEAKTLFSRLHGVFSLWTHGLFAKYLSRPVFTSVKMRHKTHVTFPALTLCNQNTVKRSELEQNPSIVSGVLKEVNKRQEQGKKSQEASCNRKDNEDYSLEDGLEFFTLFQEVLMAELALEKYNTLYGLGHKFNEFVFECNFRGNDCRNYSKYWFSFWDYRYGIVLLLTEG</sequence>
<evidence type="ECO:0000256" key="7">
    <source>
        <dbReference type="ARBA" id="ARBA00023065"/>
    </source>
</evidence>
<evidence type="ECO:0000313" key="12">
    <source>
        <dbReference type="EMBL" id="KAJ7355012.1"/>
    </source>
</evidence>
<keyword evidence="8" id="KW-0472">Membrane</keyword>
<evidence type="ECO:0000256" key="11">
    <source>
        <dbReference type="RuleBase" id="RU000679"/>
    </source>
</evidence>
<dbReference type="InterPro" id="IPR001873">
    <property type="entry name" value="ENaC"/>
</dbReference>
<gene>
    <name evidence="12" type="primary">SCNN1B_17</name>
    <name evidence="12" type="ORF">OS493_028679</name>
</gene>
<comment type="caution">
    <text evidence="12">The sequence shown here is derived from an EMBL/GenBank/DDBJ whole genome shotgun (WGS) entry which is preliminary data.</text>
</comment>
<keyword evidence="13" id="KW-1185">Reference proteome</keyword>
<name>A0A9W9YNA1_9CNID</name>
<dbReference type="GO" id="GO:0005886">
    <property type="term" value="C:plasma membrane"/>
    <property type="evidence" value="ECO:0007669"/>
    <property type="project" value="TreeGrafter"/>
</dbReference>
<evidence type="ECO:0000256" key="10">
    <source>
        <dbReference type="ARBA" id="ARBA00023303"/>
    </source>
</evidence>
<dbReference type="OrthoDB" id="6238402at2759"/>
<keyword evidence="6" id="KW-0915">Sodium</keyword>
<keyword evidence="4 11" id="KW-0812">Transmembrane</keyword>
<evidence type="ECO:0000256" key="4">
    <source>
        <dbReference type="ARBA" id="ARBA00022692"/>
    </source>
</evidence>
<evidence type="ECO:0000256" key="2">
    <source>
        <dbReference type="ARBA" id="ARBA00022448"/>
    </source>
</evidence>
<proteinExistence type="inferred from homology"/>